<protein>
    <submittedName>
        <fullName evidence="2">DUF3953 domain-containing protein</fullName>
    </submittedName>
</protein>
<dbReference type="Pfam" id="PF13129">
    <property type="entry name" value="DUF3953"/>
    <property type="match status" value="1"/>
</dbReference>
<comment type="caution">
    <text evidence="2">The sequence shown here is derived from an EMBL/GenBank/DDBJ whole genome shotgun (WGS) entry which is preliminary data.</text>
</comment>
<evidence type="ECO:0000256" key="1">
    <source>
        <dbReference type="SAM" id="Phobius"/>
    </source>
</evidence>
<evidence type="ECO:0000313" key="2">
    <source>
        <dbReference type="EMBL" id="MFD2045738.1"/>
    </source>
</evidence>
<keyword evidence="1" id="KW-1133">Transmembrane helix</keyword>
<keyword evidence="1" id="KW-0472">Membrane</keyword>
<dbReference type="EMBL" id="JBHUHQ010000021">
    <property type="protein sequence ID" value="MFD2045738.1"/>
    <property type="molecule type" value="Genomic_DNA"/>
</dbReference>
<dbReference type="InterPro" id="IPR025018">
    <property type="entry name" value="DUF3953"/>
</dbReference>
<evidence type="ECO:0000313" key="3">
    <source>
        <dbReference type="Proteomes" id="UP001597383"/>
    </source>
</evidence>
<dbReference type="RefSeq" id="WP_377557338.1">
    <property type="nucleotide sequence ID" value="NZ_JBHUHQ010000021.1"/>
</dbReference>
<reference evidence="3" key="1">
    <citation type="journal article" date="2019" name="Int. J. Syst. Evol. Microbiol.">
        <title>The Global Catalogue of Microorganisms (GCM) 10K type strain sequencing project: providing services to taxonomists for standard genome sequencing and annotation.</title>
        <authorList>
            <consortium name="The Broad Institute Genomics Platform"/>
            <consortium name="The Broad Institute Genome Sequencing Center for Infectious Disease"/>
            <person name="Wu L."/>
            <person name="Ma J."/>
        </authorList>
    </citation>
    <scope>NUCLEOTIDE SEQUENCE [LARGE SCALE GENOMIC DNA]</scope>
    <source>
        <strain evidence="3">R28</strain>
    </source>
</reference>
<feature type="transmembrane region" description="Helical" evidence="1">
    <location>
        <begin position="54"/>
        <end position="69"/>
    </location>
</feature>
<accession>A0ABW4W243</accession>
<feature type="transmembrane region" description="Helical" evidence="1">
    <location>
        <begin position="28"/>
        <end position="45"/>
    </location>
</feature>
<keyword evidence="3" id="KW-1185">Reference proteome</keyword>
<gene>
    <name evidence="2" type="ORF">ACFSJF_15790</name>
</gene>
<feature type="transmembrane region" description="Helical" evidence="1">
    <location>
        <begin position="5"/>
        <end position="22"/>
    </location>
</feature>
<proteinExistence type="predicted"/>
<name>A0ABW4W243_9BACI</name>
<dbReference type="Proteomes" id="UP001597383">
    <property type="component" value="Unassembled WGS sequence"/>
</dbReference>
<keyword evidence="1" id="KW-0812">Transmembrane</keyword>
<organism evidence="2 3">
    <name type="scientific">Ornithinibacillus salinisoli</name>
    <dbReference type="NCBI Taxonomy" id="1848459"/>
    <lineage>
        <taxon>Bacteria</taxon>
        <taxon>Bacillati</taxon>
        <taxon>Bacillota</taxon>
        <taxon>Bacilli</taxon>
        <taxon>Bacillales</taxon>
        <taxon>Bacillaceae</taxon>
        <taxon>Ornithinibacillus</taxon>
    </lineage>
</organism>
<sequence length="70" mass="8599">MLKIFRYIFSIITLLIAVHGLITSNFVFQHYMMFFLGLTMLVMGLEEFKNKRKVYGWYLLLFLYFHYLFL</sequence>